<dbReference type="InterPro" id="IPR018785">
    <property type="entry name" value="CDPF1_dom"/>
</dbReference>
<reference evidence="4 6" key="2">
    <citation type="submission" date="2018-11" db="EMBL/GenBank/DDBJ databases">
        <authorList>
            <consortium name="Pathogen Informatics"/>
        </authorList>
    </citation>
    <scope>NUCLEOTIDE SEQUENCE [LARGE SCALE GENOMIC DNA]</scope>
</reference>
<accession>A0A0N4UE38</accession>
<proteinExistence type="inferred from homology"/>
<dbReference type="WBParaSite" id="DME_0000561901-mRNA-1">
    <property type="protein sequence ID" value="DME_0000561901-mRNA-1"/>
    <property type="gene ID" value="DME_0000561901"/>
</dbReference>
<keyword evidence="6" id="KW-1185">Reference proteome</keyword>
<protein>
    <recommendedName>
        <fullName evidence="2">Cysteine-rich DPF motif domain-containing protein 1</fullName>
    </recommendedName>
</protein>
<dbReference type="AlphaFoldDB" id="A0A0N4UE38"/>
<reference evidence="7" key="1">
    <citation type="submission" date="2017-02" db="UniProtKB">
        <authorList>
            <consortium name="WormBaseParasite"/>
        </authorList>
    </citation>
    <scope>IDENTIFICATION</scope>
</reference>
<feature type="domain" description="Cysteine-rich DPF motif" evidence="3">
    <location>
        <begin position="83"/>
        <end position="180"/>
    </location>
</feature>
<evidence type="ECO:0000313" key="5">
    <source>
        <dbReference type="Proteomes" id="UP000038040"/>
    </source>
</evidence>
<comment type="similarity">
    <text evidence="1">Belongs to the CDPF1 family.</text>
</comment>
<dbReference type="InterPro" id="IPR042426">
    <property type="entry name" value="CDPF1"/>
</dbReference>
<dbReference type="PANTHER" id="PTHR31849:SF1">
    <property type="entry name" value="CYSTEINE-RICH DPF MOTIF DOMAIN-CONTAINING PROTEIN 1"/>
    <property type="match status" value="1"/>
</dbReference>
<evidence type="ECO:0000256" key="1">
    <source>
        <dbReference type="ARBA" id="ARBA00007917"/>
    </source>
</evidence>
<evidence type="ECO:0000313" key="6">
    <source>
        <dbReference type="Proteomes" id="UP000274756"/>
    </source>
</evidence>
<dbReference type="Pfam" id="PF10170">
    <property type="entry name" value="C6_DPF"/>
    <property type="match status" value="1"/>
</dbReference>
<organism evidence="5 7">
    <name type="scientific">Dracunculus medinensis</name>
    <name type="common">Guinea worm</name>
    <dbReference type="NCBI Taxonomy" id="318479"/>
    <lineage>
        <taxon>Eukaryota</taxon>
        <taxon>Metazoa</taxon>
        <taxon>Ecdysozoa</taxon>
        <taxon>Nematoda</taxon>
        <taxon>Chromadorea</taxon>
        <taxon>Rhabditida</taxon>
        <taxon>Spirurina</taxon>
        <taxon>Dracunculoidea</taxon>
        <taxon>Dracunculidae</taxon>
        <taxon>Dracunculus</taxon>
    </lineage>
</organism>
<dbReference type="Proteomes" id="UP000038040">
    <property type="component" value="Unplaced"/>
</dbReference>
<evidence type="ECO:0000313" key="7">
    <source>
        <dbReference type="WBParaSite" id="DME_0000561901-mRNA-1"/>
    </source>
</evidence>
<dbReference type="OrthoDB" id="191995at2759"/>
<dbReference type="EMBL" id="UYYG01000006">
    <property type="protein sequence ID" value="VDN50691.1"/>
    <property type="molecule type" value="Genomic_DNA"/>
</dbReference>
<evidence type="ECO:0000313" key="4">
    <source>
        <dbReference type="EMBL" id="VDN50691.1"/>
    </source>
</evidence>
<gene>
    <name evidence="4" type="ORF">DME_LOCUS664</name>
</gene>
<dbReference type="PANTHER" id="PTHR31849">
    <property type="entry name" value="CYSTEINE-RICH PDF MOTIF DOMAIN-CONTAINING PROTEIN 1"/>
    <property type="match status" value="1"/>
</dbReference>
<sequence>MFKDDIRFKSGSFISHLTESYSNKKVQWKVAASHHRQNLIVAFVECLKNVNMDSSSGILECVCFFPFNLYCQTWFSVRRHRVILHSWKYNEEVYYILDPFRNRNKVDERRLSSKIGEVNIKSGRNDSKLLNILDYFVLGAICAICGQSVCFDELCSVFYYKTFCATCVMREQMHFPKEIIEV</sequence>
<evidence type="ECO:0000256" key="2">
    <source>
        <dbReference type="ARBA" id="ARBA00014801"/>
    </source>
</evidence>
<dbReference type="Proteomes" id="UP000274756">
    <property type="component" value="Unassembled WGS sequence"/>
</dbReference>
<evidence type="ECO:0000259" key="3">
    <source>
        <dbReference type="Pfam" id="PF10170"/>
    </source>
</evidence>
<name>A0A0N4UE38_DRAME</name>